<dbReference type="SUPFAM" id="SSF47616">
    <property type="entry name" value="GST C-terminal domain-like"/>
    <property type="match status" value="1"/>
</dbReference>
<dbReference type="EMBL" id="KQ030535">
    <property type="protein sequence ID" value="KJZ73419.1"/>
    <property type="molecule type" value="Genomic_DNA"/>
</dbReference>
<evidence type="ECO:0000256" key="1">
    <source>
        <dbReference type="ARBA" id="ARBA00007409"/>
    </source>
</evidence>
<feature type="domain" description="GST C-terminal" evidence="3">
    <location>
        <begin position="118"/>
        <end position="261"/>
    </location>
</feature>
<dbReference type="Gene3D" id="3.40.30.10">
    <property type="entry name" value="Glutaredoxin"/>
    <property type="match status" value="1"/>
</dbReference>
<dbReference type="Pfam" id="PF14497">
    <property type="entry name" value="GST_C_3"/>
    <property type="match status" value="1"/>
</dbReference>
<dbReference type="AlphaFoldDB" id="A0A0F8A4E1"/>
<dbReference type="InterPro" id="IPR040079">
    <property type="entry name" value="Glutathione_S-Trfase"/>
</dbReference>
<dbReference type="PANTHER" id="PTHR11571:SF263">
    <property type="entry name" value="GLUTATHIONE S-TRANSFERASE"/>
    <property type="match status" value="1"/>
</dbReference>
<evidence type="ECO:0000259" key="3">
    <source>
        <dbReference type="PROSITE" id="PS50405"/>
    </source>
</evidence>
<keyword evidence="5" id="KW-1185">Reference proteome</keyword>
<dbReference type="PANTHER" id="PTHR11571">
    <property type="entry name" value="GLUTATHIONE S-TRANSFERASE"/>
    <property type="match status" value="1"/>
</dbReference>
<dbReference type="OrthoDB" id="414243at2759"/>
<evidence type="ECO:0008006" key="6">
    <source>
        <dbReference type="Google" id="ProtNLM"/>
    </source>
</evidence>
<dbReference type="GO" id="GO:0006749">
    <property type="term" value="P:glutathione metabolic process"/>
    <property type="evidence" value="ECO:0007669"/>
    <property type="project" value="TreeGrafter"/>
</dbReference>
<dbReference type="InterPro" id="IPR010987">
    <property type="entry name" value="Glutathione-S-Trfase_C-like"/>
</dbReference>
<dbReference type="Proteomes" id="UP000054481">
    <property type="component" value="Unassembled WGS sequence"/>
</dbReference>
<dbReference type="CDD" id="cd03039">
    <property type="entry name" value="GST_N_Sigma_like"/>
    <property type="match status" value="1"/>
</dbReference>
<protein>
    <recommendedName>
        <fullName evidence="6">Glutathione S-transferase</fullName>
    </recommendedName>
</protein>
<feature type="domain" description="GST N-terminal" evidence="2">
    <location>
        <begin position="17"/>
        <end position="107"/>
    </location>
</feature>
<comment type="similarity">
    <text evidence="1">Belongs to the GST superfamily.</text>
</comment>
<dbReference type="GO" id="GO:0004364">
    <property type="term" value="F:glutathione transferase activity"/>
    <property type="evidence" value="ECO:0007669"/>
    <property type="project" value="TreeGrafter"/>
</dbReference>
<proteinExistence type="inferred from homology"/>
<evidence type="ECO:0000259" key="2">
    <source>
        <dbReference type="PROSITE" id="PS50404"/>
    </source>
</evidence>
<dbReference type="SUPFAM" id="SSF52833">
    <property type="entry name" value="Thioredoxin-like"/>
    <property type="match status" value="1"/>
</dbReference>
<organism evidence="4 5">
    <name type="scientific">Hirsutella minnesotensis 3608</name>
    <dbReference type="NCBI Taxonomy" id="1043627"/>
    <lineage>
        <taxon>Eukaryota</taxon>
        <taxon>Fungi</taxon>
        <taxon>Dikarya</taxon>
        <taxon>Ascomycota</taxon>
        <taxon>Pezizomycotina</taxon>
        <taxon>Sordariomycetes</taxon>
        <taxon>Hypocreomycetidae</taxon>
        <taxon>Hypocreales</taxon>
        <taxon>Ophiocordycipitaceae</taxon>
        <taxon>Hirsutella</taxon>
    </lineage>
</organism>
<dbReference type="PROSITE" id="PS50404">
    <property type="entry name" value="GST_NTER"/>
    <property type="match status" value="1"/>
</dbReference>
<sequence length="264" mass="29437">MASEPEAKRVKGNDDAPYELIYWPGLPGRGEFIRLLFEEAGVSYTDTAKNGDEQAVATVVDYMGPDNKGDANNPPIFASPVLKHGSLVLNQTPNILLYLAPKLGLAPAPGDDALFHLNQLVLTILDGLVNEVHETHHPIAVSRYYNEQKPEAKKRSKAFTDERLPKYLGYLQRVLEAKTSGSGPWLYGDSLTFADLVLFQSIDGTNYAFPKTMANLKGSGKYDGVFKLYDAVKDRPKIKDYLASDRRAQYGEGIWRHYPELEED</sequence>
<dbReference type="InterPro" id="IPR050213">
    <property type="entry name" value="GST_superfamily"/>
</dbReference>
<dbReference type="InterPro" id="IPR036249">
    <property type="entry name" value="Thioredoxin-like_sf"/>
</dbReference>
<dbReference type="InterPro" id="IPR036282">
    <property type="entry name" value="Glutathione-S-Trfase_C_sf"/>
</dbReference>
<dbReference type="PROSITE" id="PS50405">
    <property type="entry name" value="GST_CTER"/>
    <property type="match status" value="1"/>
</dbReference>
<dbReference type="SFLD" id="SFLDS00019">
    <property type="entry name" value="Glutathione_Transferase_(cytos"/>
    <property type="match status" value="1"/>
</dbReference>
<name>A0A0F8A4E1_9HYPO</name>
<dbReference type="InterPro" id="IPR004045">
    <property type="entry name" value="Glutathione_S-Trfase_N"/>
</dbReference>
<reference evidence="4 5" key="1">
    <citation type="journal article" date="2014" name="Genome Biol. Evol.">
        <title>Comparative genomics and transcriptomics analyses reveal divergent lifestyle features of nematode endoparasitic fungus Hirsutella minnesotensis.</title>
        <authorList>
            <person name="Lai Y."/>
            <person name="Liu K."/>
            <person name="Zhang X."/>
            <person name="Zhang X."/>
            <person name="Li K."/>
            <person name="Wang N."/>
            <person name="Shu C."/>
            <person name="Wu Y."/>
            <person name="Wang C."/>
            <person name="Bushley K.E."/>
            <person name="Xiang M."/>
            <person name="Liu X."/>
        </authorList>
    </citation>
    <scope>NUCLEOTIDE SEQUENCE [LARGE SCALE GENOMIC DNA]</scope>
    <source>
        <strain evidence="4 5">3608</strain>
    </source>
</reference>
<evidence type="ECO:0000313" key="4">
    <source>
        <dbReference type="EMBL" id="KJZ73419.1"/>
    </source>
</evidence>
<dbReference type="InterPro" id="IPR004046">
    <property type="entry name" value="GST_C"/>
</dbReference>
<dbReference type="CDD" id="cd03192">
    <property type="entry name" value="GST_C_Sigma_like"/>
    <property type="match status" value="1"/>
</dbReference>
<gene>
    <name evidence="4" type="ORF">HIM_07213</name>
</gene>
<evidence type="ECO:0000313" key="5">
    <source>
        <dbReference type="Proteomes" id="UP000054481"/>
    </source>
</evidence>
<accession>A0A0F8A4E1</accession>
<dbReference type="Gene3D" id="1.20.1050.10">
    <property type="match status" value="1"/>
</dbReference>